<dbReference type="EMBL" id="NMUH01000501">
    <property type="protein sequence ID" value="MQL80302.1"/>
    <property type="molecule type" value="Genomic_DNA"/>
</dbReference>
<dbReference type="AlphaFoldDB" id="A0A843U4S7"/>
<accession>A0A843U4S7</accession>
<evidence type="ECO:0000256" key="1">
    <source>
        <dbReference type="SAM" id="MobiDB-lite"/>
    </source>
</evidence>
<dbReference type="OrthoDB" id="692230at2759"/>
<gene>
    <name evidence="2" type="ORF">Taro_012778</name>
</gene>
<keyword evidence="3" id="KW-1185">Reference proteome</keyword>
<dbReference type="PANTHER" id="PTHR35096:SF8">
    <property type="entry name" value="OS03G0308600 PROTEIN"/>
    <property type="match status" value="1"/>
</dbReference>
<organism evidence="2 3">
    <name type="scientific">Colocasia esculenta</name>
    <name type="common">Wild taro</name>
    <name type="synonym">Arum esculentum</name>
    <dbReference type="NCBI Taxonomy" id="4460"/>
    <lineage>
        <taxon>Eukaryota</taxon>
        <taxon>Viridiplantae</taxon>
        <taxon>Streptophyta</taxon>
        <taxon>Embryophyta</taxon>
        <taxon>Tracheophyta</taxon>
        <taxon>Spermatophyta</taxon>
        <taxon>Magnoliopsida</taxon>
        <taxon>Liliopsida</taxon>
        <taxon>Araceae</taxon>
        <taxon>Aroideae</taxon>
        <taxon>Colocasieae</taxon>
        <taxon>Colocasia</taxon>
    </lineage>
</organism>
<reference evidence="2" key="1">
    <citation type="submission" date="2017-07" db="EMBL/GenBank/DDBJ databases">
        <title>Taro Niue Genome Assembly and Annotation.</title>
        <authorList>
            <person name="Atibalentja N."/>
            <person name="Keating K."/>
            <person name="Fields C.J."/>
        </authorList>
    </citation>
    <scope>NUCLEOTIDE SEQUENCE</scope>
    <source>
        <strain evidence="2">Niue_2</strain>
        <tissue evidence="2">Leaf</tissue>
    </source>
</reference>
<name>A0A843U4S7_COLES</name>
<dbReference type="Proteomes" id="UP000652761">
    <property type="component" value="Unassembled WGS sequence"/>
</dbReference>
<feature type="compositionally biased region" description="Gly residues" evidence="1">
    <location>
        <begin position="1"/>
        <end position="14"/>
    </location>
</feature>
<evidence type="ECO:0000313" key="2">
    <source>
        <dbReference type="EMBL" id="MQL80302.1"/>
    </source>
</evidence>
<sequence length="201" mass="21298">MEGGGCCGSDVGNGEGDRKEESSRSISLGLSLENYMDFCDDPLRRPDLVIDQLNHAEIMHTLEAMELMQALRSTLDEGISRCASLTLDEVRRDIQAIGWQGCPLGSVQSMGLPHGEDAAAAAGAITIASPVSAITIASPVSAHSAAAREEQKEKKRKNKKEEAEAATATADTSKKKRKRGRPPKGSFPLVTLGPAHKAASC</sequence>
<proteinExistence type="predicted"/>
<feature type="region of interest" description="Disordered" evidence="1">
    <location>
        <begin position="141"/>
        <end position="201"/>
    </location>
</feature>
<feature type="region of interest" description="Disordered" evidence="1">
    <location>
        <begin position="1"/>
        <end position="22"/>
    </location>
</feature>
<evidence type="ECO:0000313" key="3">
    <source>
        <dbReference type="Proteomes" id="UP000652761"/>
    </source>
</evidence>
<protein>
    <submittedName>
        <fullName evidence="2">Uncharacterized protein</fullName>
    </submittedName>
</protein>
<feature type="compositionally biased region" description="Basic and acidic residues" evidence="1">
    <location>
        <begin position="146"/>
        <end position="163"/>
    </location>
</feature>
<comment type="caution">
    <text evidence="2">The sequence shown here is derived from an EMBL/GenBank/DDBJ whole genome shotgun (WGS) entry which is preliminary data.</text>
</comment>
<dbReference type="PANTHER" id="PTHR35096">
    <property type="entry name" value="BNAA08G28570D PROTEIN"/>
    <property type="match status" value="1"/>
</dbReference>